<protein>
    <submittedName>
        <fullName evidence="2">Uncharacterized protein</fullName>
    </submittedName>
</protein>
<name>A0A8H3FEK9_9LECA</name>
<evidence type="ECO:0000313" key="3">
    <source>
        <dbReference type="Proteomes" id="UP000664203"/>
    </source>
</evidence>
<dbReference type="Proteomes" id="UP000664203">
    <property type="component" value="Unassembled WGS sequence"/>
</dbReference>
<gene>
    <name evidence="2" type="ORF">ALECFALPRED_001554</name>
</gene>
<reference evidence="2" key="1">
    <citation type="submission" date="2021-03" db="EMBL/GenBank/DDBJ databases">
        <authorList>
            <person name="Tagirdzhanova G."/>
        </authorList>
    </citation>
    <scope>NUCLEOTIDE SEQUENCE</scope>
</reference>
<feature type="compositionally biased region" description="Pro residues" evidence="1">
    <location>
        <begin position="98"/>
        <end position="122"/>
    </location>
</feature>
<feature type="region of interest" description="Disordered" evidence="1">
    <location>
        <begin position="92"/>
        <end position="125"/>
    </location>
</feature>
<evidence type="ECO:0000313" key="2">
    <source>
        <dbReference type="EMBL" id="CAF9920533.1"/>
    </source>
</evidence>
<comment type="caution">
    <text evidence="2">The sequence shown here is derived from an EMBL/GenBank/DDBJ whole genome shotgun (WGS) entry which is preliminary data.</text>
</comment>
<dbReference type="OrthoDB" id="10599981at2759"/>
<proteinExistence type="predicted"/>
<evidence type="ECO:0000256" key="1">
    <source>
        <dbReference type="SAM" id="MobiDB-lite"/>
    </source>
</evidence>
<keyword evidence="3" id="KW-1185">Reference proteome</keyword>
<sequence length="196" mass="20229">MSTTGTNNSSYFHKRIVGRPAAATAAATAAAPASGQCESGQPFSTCFLQLQQGYGSGKSNCSKIDTGGINETCSAPKPSGNSNEPQAFYATWSFYPPSTSPTPTPTSSPPPPPKSPPPPPPQGFSYFQSASQTPSIDIALLDLLIASTGGHERKNTPFLDPARGKVPATLRYEEATLPAELAALMRGRAGAGVGGR</sequence>
<dbReference type="AlphaFoldDB" id="A0A8H3FEK9"/>
<accession>A0A8H3FEK9</accession>
<dbReference type="EMBL" id="CAJPDR010000137">
    <property type="protein sequence ID" value="CAF9920533.1"/>
    <property type="molecule type" value="Genomic_DNA"/>
</dbReference>
<organism evidence="2 3">
    <name type="scientific">Alectoria fallacina</name>
    <dbReference type="NCBI Taxonomy" id="1903189"/>
    <lineage>
        <taxon>Eukaryota</taxon>
        <taxon>Fungi</taxon>
        <taxon>Dikarya</taxon>
        <taxon>Ascomycota</taxon>
        <taxon>Pezizomycotina</taxon>
        <taxon>Lecanoromycetes</taxon>
        <taxon>OSLEUM clade</taxon>
        <taxon>Lecanoromycetidae</taxon>
        <taxon>Lecanorales</taxon>
        <taxon>Lecanorineae</taxon>
        <taxon>Parmeliaceae</taxon>
        <taxon>Alectoria</taxon>
    </lineage>
</organism>